<keyword evidence="2" id="KW-1133">Transmembrane helix</keyword>
<feature type="compositionally biased region" description="Polar residues" evidence="1">
    <location>
        <begin position="754"/>
        <end position="766"/>
    </location>
</feature>
<dbReference type="AlphaFoldDB" id="A0ABD4T591"/>
<feature type="compositionally biased region" description="Polar residues" evidence="1">
    <location>
        <begin position="634"/>
        <end position="655"/>
    </location>
</feature>
<dbReference type="SUPFAM" id="SSF81606">
    <property type="entry name" value="PP2C-like"/>
    <property type="match status" value="1"/>
</dbReference>
<feature type="compositionally biased region" description="Polar residues" evidence="1">
    <location>
        <begin position="810"/>
        <end position="822"/>
    </location>
</feature>
<dbReference type="CDD" id="cd00143">
    <property type="entry name" value="PP2Cc"/>
    <property type="match status" value="1"/>
</dbReference>
<sequence>MQNAPLTITCPNMKCRAANPEEQTFCHNCKTRIPKRYLWVVNFSEQEFAAGDTLSDRYVFRGPQVVLDMKPGLIVKTEVEIPEPLLPYLRLFPHRIHYSQFYTLVWVGEEEQLPIMLLEDAPLCPTDLSQTLIATDEKHPRLMAPVTPALPLKQAWSQAKPMRQLNWLWQIARLWEPFQAQKVTSSLLMQDLLRVEGRLFRVLELREDHPEADPPTLVQLGQLWSHWLQATPGPLRGILGQICEELTTGQLAQPAQLIARLEMAMQKFQQDQYCTVALATRTDKGMVREHNEDQCFPANGTYVQQSQDRLAIVCDGVGGHAGGEVASATAIAALHEHISKLDLGTLSPEEIRAQLSAACCHANDLISQRNDQEQRQDRQRMGTTLIMALEHDQQLYLVHVGDSRAYLITKLGCYQMTVDDDIASREVRLGYLPYREALRQPTAGSLVQALGMASSSILHPTVQRFVLDEDCIVLLCSDGLSDYDRVEEIWQEELLPLLYRSQELSSVSQRLIELANQLNGHDNVTVALMQIGFSTGAATAQKTVQQAIPAAPSGPPTVPRPSNKRTEEEAWLPTEGQPPSTQRHQAKSAKRSPAFLFGGGALVLALLALLAWSGASFLKQVRGGSPSPSPLESGRTSPSSPAAPGTNQGAQTSSLPEFRSRQLYEVIDERGLKIFKSTDSEATADWAELPRGSILLVEDSKIENQGQPQEVRWHQVKWCNRPTGNVAQPTVPPINSETQPAVESTAEQLPDISISLSTDQTGSSLPTPAHRWVTETSMGDRTERFSDTSRDPNNRGQCPAQRAGAAPPSSAESTLTPDRSLQ</sequence>
<dbReference type="RefSeq" id="WP_201277089.1">
    <property type="nucleotide sequence ID" value="NZ_JTHE03000061.1"/>
</dbReference>
<dbReference type="InterPro" id="IPR001932">
    <property type="entry name" value="PPM-type_phosphatase-like_dom"/>
</dbReference>
<name>A0ABD4T591_9CYAN</name>
<protein>
    <submittedName>
        <fullName evidence="4">Protein phosphatase 2C domain-containing protein</fullName>
    </submittedName>
</protein>
<comment type="caution">
    <text evidence="4">The sequence shown here is derived from an EMBL/GenBank/DDBJ whole genome shotgun (WGS) entry which is preliminary data.</text>
</comment>
<keyword evidence="2" id="KW-0812">Transmembrane</keyword>
<feature type="region of interest" description="Disordered" evidence="1">
    <location>
        <begin position="621"/>
        <end position="657"/>
    </location>
</feature>
<evidence type="ECO:0000256" key="2">
    <source>
        <dbReference type="SAM" id="Phobius"/>
    </source>
</evidence>
<dbReference type="SMART" id="SM00331">
    <property type="entry name" value="PP2C_SIG"/>
    <property type="match status" value="1"/>
</dbReference>
<feature type="compositionally biased region" description="Basic and acidic residues" evidence="1">
    <location>
        <begin position="778"/>
        <end position="793"/>
    </location>
</feature>
<keyword evidence="2" id="KW-0472">Membrane</keyword>
<accession>A0ABD4T591</accession>
<evidence type="ECO:0000256" key="1">
    <source>
        <dbReference type="SAM" id="MobiDB-lite"/>
    </source>
</evidence>
<keyword evidence="5" id="KW-1185">Reference proteome</keyword>
<dbReference type="PROSITE" id="PS51746">
    <property type="entry name" value="PPM_2"/>
    <property type="match status" value="1"/>
</dbReference>
<organism evidence="4 5">
    <name type="scientific">Lyngbya confervoides BDU141951</name>
    <dbReference type="NCBI Taxonomy" id="1574623"/>
    <lineage>
        <taxon>Bacteria</taxon>
        <taxon>Bacillati</taxon>
        <taxon>Cyanobacteriota</taxon>
        <taxon>Cyanophyceae</taxon>
        <taxon>Oscillatoriophycideae</taxon>
        <taxon>Oscillatoriales</taxon>
        <taxon>Microcoleaceae</taxon>
        <taxon>Lyngbya</taxon>
    </lineage>
</organism>
<dbReference type="Gene3D" id="3.60.40.10">
    <property type="entry name" value="PPM-type phosphatase domain"/>
    <property type="match status" value="1"/>
</dbReference>
<evidence type="ECO:0000313" key="4">
    <source>
        <dbReference type="EMBL" id="MCM1983412.1"/>
    </source>
</evidence>
<dbReference type="InterPro" id="IPR036457">
    <property type="entry name" value="PPM-type-like_dom_sf"/>
</dbReference>
<gene>
    <name evidence="4" type="ORF">QQ91_0011350</name>
</gene>
<feature type="compositionally biased region" description="Polar residues" evidence="1">
    <location>
        <begin position="727"/>
        <end position="747"/>
    </location>
</feature>
<dbReference type="EMBL" id="JTHE03000061">
    <property type="protein sequence ID" value="MCM1983412.1"/>
    <property type="molecule type" value="Genomic_DNA"/>
</dbReference>
<feature type="region of interest" description="Disordered" evidence="1">
    <location>
        <begin position="546"/>
        <end position="587"/>
    </location>
</feature>
<evidence type="ECO:0000313" key="5">
    <source>
        <dbReference type="Proteomes" id="UP000031561"/>
    </source>
</evidence>
<reference evidence="4 5" key="1">
    <citation type="journal article" date="2015" name="Genome Announc.">
        <title>Draft Genome Sequence of Filamentous Marine Cyanobacterium Lyngbya confervoides Strain BDU141951.</title>
        <authorList>
            <person name="Chandrababunaidu M.M."/>
            <person name="Sen D."/>
            <person name="Tripathy S."/>
        </authorList>
    </citation>
    <scope>NUCLEOTIDE SEQUENCE [LARGE SCALE GENOMIC DNA]</scope>
    <source>
        <strain evidence="4 5">BDU141951</strain>
    </source>
</reference>
<feature type="domain" description="PPM-type phosphatase" evidence="3">
    <location>
        <begin position="277"/>
        <end position="531"/>
    </location>
</feature>
<feature type="transmembrane region" description="Helical" evidence="2">
    <location>
        <begin position="594"/>
        <end position="612"/>
    </location>
</feature>
<evidence type="ECO:0000259" key="3">
    <source>
        <dbReference type="PROSITE" id="PS51746"/>
    </source>
</evidence>
<dbReference type="Proteomes" id="UP000031561">
    <property type="component" value="Unassembled WGS sequence"/>
</dbReference>
<dbReference type="Pfam" id="PF13672">
    <property type="entry name" value="PP2C_2"/>
    <property type="match status" value="1"/>
</dbReference>
<dbReference type="SMART" id="SM00332">
    <property type="entry name" value="PP2Cc"/>
    <property type="match status" value="1"/>
</dbReference>
<feature type="region of interest" description="Disordered" evidence="1">
    <location>
        <begin position="727"/>
        <end position="822"/>
    </location>
</feature>
<proteinExistence type="predicted"/>